<dbReference type="Pfam" id="PF12710">
    <property type="entry name" value="HAD"/>
    <property type="match status" value="1"/>
</dbReference>
<dbReference type="GO" id="GO:0005737">
    <property type="term" value="C:cytoplasm"/>
    <property type="evidence" value="ECO:0007669"/>
    <property type="project" value="TreeGrafter"/>
</dbReference>
<keyword evidence="1" id="KW-0378">Hydrolase</keyword>
<dbReference type="PANTHER" id="PTHR43344">
    <property type="entry name" value="PHOSPHOSERINE PHOSPHATASE"/>
    <property type="match status" value="1"/>
</dbReference>
<dbReference type="Gene3D" id="3.90.1470.20">
    <property type="match status" value="1"/>
</dbReference>
<proteinExistence type="predicted"/>
<dbReference type="InterPro" id="IPR023214">
    <property type="entry name" value="HAD_sf"/>
</dbReference>
<dbReference type="PANTHER" id="PTHR43344:SF21">
    <property type="entry name" value="POLYOL PHOSPHATE PHOSPHATASE PYP1"/>
    <property type="match status" value="1"/>
</dbReference>
<dbReference type="Gene3D" id="3.40.50.1000">
    <property type="entry name" value="HAD superfamily/HAD-like"/>
    <property type="match status" value="1"/>
</dbReference>
<accession>A0A160VA36</accession>
<dbReference type="GO" id="GO:0036424">
    <property type="term" value="F:L-phosphoserine phosphatase activity"/>
    <property type="evidence" value="ECO:0007669"/>
    <property type="project" value="TreeGrafter"/>
</dbReference>
<sequence>MTTTGRDSAIARTRPAVLTDFDDTAAVQNVAELLLNQFGDPSWKDVRQRFRDGHMSLKEYQEITFRNIQADRATMQSYVKDHANLRPFFRELWSFCQTNDIPMAVVSQGLDFYIEAALEREGLNRVPVYAVNTEFRGGEISYHYRHTYPGKEDQGNSKGFVVESFQERGCYVFFAGDGHSDLEAARVADVTFAHRSLAKFCDEEGIAYRPFADFSEVLVSVREFSKNGHESTNGRQPTE</sequence>
<evidence type="ECO:0000256" key="1">
    <source>
        <dbReference type="ARBA" id="ARBA00022801"/>
    </source>
</evidence>
<protein>
    <submittedName>
        <fullName evidence="2">2-hydroxy-3-keto-5-methylthiopentenyl-1-phosphate phosphatase related protein</fullName>
    </submittedName>
</protein>
<dbReference type="InterPro" id="IPR050582">
    <property type="entry name" value="HAD-like_SerB"/>
</dbReference>
<dbReference type="InterPro" id="IPR036412">
    <property type="entry name" value="HAD-like_sf"/>
</dbReference>
<organism evidence="2">
    <name type="scientific">hydrothermal vent metagenome</name>
    <dbReference type="NCBI Taxonomy" id="652676"/>
    <lineage>
        <taxon>unclassified sequences</taxon>
        <taxon>metagenomes</taxon>
        <taxon>ecological metagenomes</taxon>
    </lineage>
</organism>
<evidence type="ECO:0000313" key="2">
    <source>
        <dbReference type="EMBL" id="CUV02996.1"/>
    </source>
</evidence>
<dbReference type="NCBIfam" id="TIGR01489">
    <property type="entry name" value="DKMTPPase-SF"/>
    <property type="match status" value="1"/>
</dbReference>
<dbReference type="SUPFAM" id="SSF56784">
    <property type="entry name" value="HAD-like"/>
    <property type="match status" value="1"/>
</dbReference>
<dbReference type="AlphaFoldDB" id="A0A160VA36"/>
<reference evidence="2" key="1">
    <citation type="submission" date="2015-10" db="EMBL/GenBank/DDBJ databases">
        <authorList>
            <person name="Gilbert D.G."/>
        </authorList>
    </citation>
    <scope>NUCLEOTIDE SEQUENCE</scope>
</reference>
<name>A0A160VA36_9ZZZZ</name>
<dbReference type="NCBIfam" id="TIGR01488">
    <property type="entry name" value="HAD-SF-IB"/>
    <property type="match status" value="1"/>
</dbReference>
<dbReference type="GO" id="GO:0000287">
    <property type="term" value="F:magnesium ion binding"/>
    <property type="evidence" value="ECO:0007669"/>
    <property type="project" value="TreeGrafter"/>
</dbReference>
<dbReference type="InterPro" id="IPR006384">
    <property type="entry name" value="HAD_hydro_PyrdxlP_Pase-like"/>
</dbReference>
<dbReference type="EMBL" id="FAXA01000343">
    <property type="protein sequence ID" value="CUV02996.1"/>
    <property type="molecule type" value="Genomic_DNA"/>
</dbReference>
<gene>
    <name evidence="2" type="ORF">MGWOODY_Clf2184</name>
</gene>
<dbReference type="GO" id="GO:0006564">
    <property type="term" value="P:L-serine biosynthetic process"/>
    <property type="evidence" value="ECO:0007669"/>
    <property type="project" value="TreeGrafter"/>
</dbReference>